<dbReference type="SUPFAM" id="SSF56112">
    <property type="entry name" value="Protein kinase-like (PK-like)"/>
    <property type="match status" value="1"/>
</dbReference>
<organism evidence="3 4">
    <name type="scientific">Dioszegia hungarica</name>
    <dbReference type="NCBI Taxonomy" id="4972"/>
    <lineage>
        <taxon>Eukaryota</taxon>
        <taxon>Fungi</taxon>
        <taxon>Dikarya</taxon>
        <taxon>Basidiomycota</taxon>
        <taxon>Agaricomycotina</taxon>
        <taxon>Tremellomycetes</taxon>
        <taxon>Tremellales</taxon>
        <taxon>Bulleribasidiaceae</taxon>
        <taxon>Dioszegia</taxon>
    </lineage>
</organism>
<dbReference type="InterPro" id="IPR011009">
    <property type="entry name" value="Kinase-like_dom_sf"/>
</dbReference>
<name>A0AA38H4Y2_9TREE</name>
<dbReference type="InterPro" id="IPR002575">
    <property type="entry name" value="Aminoglycoside_PTrfase"/>
</dbReference>
<reference evidence="3" key="1">
    <citation type="journal article" date="2022" name="G3 (Bethesda)">
        <title>High quality genome of the basidiomycete yeast Dioszegia hungarica PDD-24b-2 isolated from cloud water.</title>
        <authorList>
            <person name="Jarrige D."/>
            <person name="Haridas S."/>
            <person name="Bleykasten-Grosshans C."/>
            <person name="Joly M."/>
            <person name="Nadalig T."/>
            <person name="Sancelme M."/>
            <person name="Vuilleumier S."/>
            <person name="Grigoriev I.V."/>
            <person name="Amato P."/>
            <person name="Bringel F."/>
        </authorList>
    </citation>
    <scope>NUCLEOTIDE SEQUENCE</scope>
    <source>
        <strain evidence="3">PDD-24b-2</strain>
    </source>
</reference>
<keyword evidence="4" id="KW-1185">Reference proteome</keyword>
<dbReference type="Pfam" id="PF01636">
    <property type="entry name" value="APH"/>
    <property type="match status" value="1"/>
</dbReference>
<dbReference type="Gene3D" id="3.90.1200.10">
    <property type="match status" value="1"/>
</dbReference>
<dbReference type="InterPro" id="IPR051678">
    <property type="entry name" value="AGP_Transferase"/>
</dbReference>
<gene>
    <name evidence="3" type="ORF">MKK02DRAFT_38909</name>
</gene>
<sequence>MSFVKDFWEDDQIVWPQEPDTSSIERICRQRLALLSDATCSVSLMAEGSRNKVYNINTDDLAYVMRVCLPLDPLKVSGEVATMEFVRQKTTIPVPSVVAFDPSGGEELPFPWILMDFAKGTALRRPWRHMGMDRKRKIVTQLADIQSQLARVQFSAIGGIQRSEVNGDFVIGRATNEDYRRPGYNFPAILGPQFCSHDWVQVRLAEVARLLDETISGFPTAEAGDVVAQHFAKELARDKTQVEAILPFLPGCYSPSLPESTSLYHWDLHADNIFIDDNDTITAVLDWELLIAVPEWSAMEFPKFLRTKHRKRAPVREDYGEVEDWLEEEEKSDAMGCNRSYWKAQGEWEATQLRTFYLAEMDRMSPGWADRHRATKFHRVLEQQILFLEYGGWNGDVRGWLEAYQGDGQVPKEGRMDSKWPTLQEDTPCDAELYDDESDVDDEAGIDDRSEHDRENASFVPVVEEMGPGETDCTEKTVVGQPRTEETVEGKDEWERISEKTRSGGSSGFQFIKSFFNFYFYLSD</sequence>
<proteinExistence type="predicted"/>
<dbReference type="PANTHER" id="PTHR21310:SF13">
    <property type="entry name" value="AMINOGLYCOSIDE PHOSPHOTRANSFERASE DOMAIN-CONTAINING PROTEIN"/>
    <property type="match status" value="1"/>
</dbReference>
<evidence type="ECO:0000259" key="2">
    <source>
        <dbReference type="Pfam" id="PF01636"/>
    </source>
</evidence>
<dbReference type="AlphaFoldDB" id="A0AA38H4Y2"/>
<dbReference type="EMBL" id="JAKWFO010000008">
    <property type="protein sequence ID" value="KAI9634236.1"/>
    <property type="molecule type" value="Genomic_DNA"/>
</dbReference>
<feature type="domain" description="Aminoglycoside phosphotransferase" evidence="2">
    <location>
        <begin position="44"/>
        <end position="289"/>
    </location>
</feature>
<accession>A0AA38H4Y2</accession>
<evidence type="ECO:0000256" key="1">
    <source>
        <dbReference type="SAM" id="MobiDB-lite"/>
    </source>
</evidence>
<feature type="region of interest" description="Disordered" evidence="1">
    <location>
        <begin position="466"/>
        <end position="494"/>
    </location>
</feature>
<dbReference type="Proteomes" id="UP001164286">
    <property type="component" value="Unassembled WGS sequence"/>
</dbReference>
<feature type="compositionally biased region" description="Basic and acidic residues" evidence="1">
    <location>
        <begin position="483"/>
        <end position="494"/>
    </location>
</feature>
<feature type="region of interest" description="Disordered" evidence="1">
    <location>
        <begin position="434"/>
        <end position="453"/>
    </location>
</feature>
<protein>
    <submittedName>
        <fullName evidence="3">Phosphotransferase enzyme family-domain-containing protein</fullName>
    </submittedName>
</protein>
<dbReference type="GeneID" id="77729549"/>
<dbReference type="RefSeq" id="XP_052944013.1">
    <property type="nucleotide sequence ID" value="XM_053090344.1"/>
</dbReference>
<evidence type="ECO:0000313" key="4">
    <source>
        <dbReference type="Proteomes" id="UP001164286"/>
    </source>
</evidence>
<comment type="caution">
    <text evidence="3">The sequence shown here is derived from an EMBL/GenBank/DDBJ whole genome shotgun (WGS) entry which is preliminary data.</text>
</comment>
<dbReference type="PANTHER" id="PTHR21310">
    <property type="entry name" value="AMINOGLYCOSIDE PHOSPHOTRANSFERASE-RELATED-RELATED"/>
    <property type="match status" value="1"/>
</dbReference>
<evidence type="ECO:0000313" key="3">
    <source>
        <dbReference type="EMBL" id="KAI9634236.1"/>
    </source>
</evidence>
<feature type="compositionally biased region" description="Acidic residues" evidence="1">
    <location>
        <begin position="434"/>
        <end position="445"/>
    </location>
</feature>